<evidence type="ECO:0000313" key="4">
    <source>
        <dbReference type="Proteomes" id="UP001317629"/>
    </source>
</evidence>
<dbReference type="Gene3D" id="2.40.160.180">
    <property type="entry name" value="Carbohydrate-selective porin OprB"/>
    <property type="match status" value="1"/>
</dbReference>
<name>A0ABM8E5H5_9HYPH</name>
<gene>
    <name evidence="3" type="ORF">SS37A_06120</name>
</gene>
<protein>
    <recommendedName>
        <fullName evidence="5">Porin</fullName>
    </recommendedName>
</protein>
<proteinExistence type="inferred from homology"/>
<comment type="similarity">
    <text evidence="1 2">Belongs to the OprB family.</text>
</comment>
<evidence type="ECO:0000256" key="1">
    <source>
        <dbReference type="ARBA" id="ARBA00008769"/>
    </source>
</evidence>
<dbReference type="PANTHER" id="PTHR37944">
    <property type="entry name" value="PORIN B"/>
    <property type="match status" value="1"/>
</dbReference>
<evidence type="ECO:0000256" key="2">
    <source>
        <dbReference type="RuleBase" id="RU363072"/>
    </source>
</evidence>
<dbReference type="InterPro" id="IPR007049">
    <property type="entry name" value="Carb-sel_porin_OprB"/>
</dbReference>
<sequence length="404" mass="43941">MATQSSLTDTPDGPKAQLRRFGVAPDVWVTQFYQGQIAGDASQTWFYGGKVDAFLKIDAEKLGLWPGFHVSAQYEHYFGDNINRRDNALLPVNTAQAYVNKQGYHSALSVSVTQDFGEHVSVSAGKFNMMTIASQTPLLGGGGIDTFMNRAFALPSTGVAYTAVRGGAADRVVVSAPYLIGGAVTFKTAPATLTLLVVDPRSAQNPQVIEHPFEKGLAVGGSVTIPTEIFGLRGFHTLRAAYSNARGIDLNDVPQERLLAAVGGPVITKKGYWFSSYALQQNLFQSRDKPSVGWGLFTLGTLSDGNPNPVKWSVLVGLAGNNLIEGRENDRWGVGFFHYGLTKPLLSALEALDVRRRSEGGVEAFYNLAITPWLRLSADLQLIDPWNPAKQRETYMALRLQTKL</sequence>
<dbReference type="EMBL" id="AP027142">
    <property type="protein sequence ID" value="BDV33083.1"/>
    <property type="molecule type" value="Genomic_DNA"/>
</dbReference>
<dbReference type="InterPro" id="IPR038673">
    <property type="entry name" value="OprB_sf"/>
</dbReference>
<organism evidence="3 4">
    <name type="scientific">Methylocystis iwaonis</name>
    <dbReference type="NCBI Taxonomy" id="2885079"/>
    <lineage>
        <taxon>Bacteria</taxon>
        <taxon>Pseudomonadati</taxon>
        <taxon>Pseudomonadota</taxon>
        <taxon>Alphaproteobacteria</taxon>
        <taxon>Hyphomicrobiales</taxon>
        <taxon>Methylocystaceae</taxon>
        <taxon>Methylocystis</taxon>
    </lineage>
</organism>
<dbReference type="PANTHER" id="PTHR37944:SF1">
    <property type="entry name" value="PORIN B"/>
    <property type="match status" value="1"/>
</dbReference>
<evidence type="ECO:0008006" key="5">
    <source>
        <dbReference type="Google" id="ProtNLM"/>
    </source>
</evidence>
<dbReference type="Pfam" id="PF04966">
    <property type="entry name" value="OprB"/>
    <property type="match status" value="1"/>
</dbReference>
<reference evidence="3 4" key="1">
    <citation type="journal article" date="2023" name="Int. J. Syst. Evol. Microbiol.">
        <title>Methylocystis iwaonis sp. nov., a type II methane-oxidizing bacterium from surface soil of a rice paddy field in Japan, and emended description of the genus Methylocystis (ex Whittenbury et al. 1970) Bowman et al. 1993.</title>
        <authorList>
            <person name="Kaise H."/>
            <person name="Sawadogo J.B."/>
            <person name="Alam M.S."/>
            <person name="Ueno C."/>
            <person name="Dianou D."/>
            <person name="Shinjo R."/>
            <person name="Asakawa S."/>
        </authorList>
    </citation>
    <scope>NUCLEOTIDE SEQUENCE [LARGE SCALE GENOMIC DNA]</scope>
    <source>
        <strain evidence="3 4">SS37A-Re</strain>
    </source>
</reference>
<keyword evidence="4" id="KW-1185">Reference proteome</keyword>
<accession>A0ABM8E5H5</accession>
<evidence type="ECO:0000313" key="3">
    <source>
        <dbReference type="EMBL" id="BDV33083.1"/>
    </source>
</evidence>
<dbReference type="Proteomes" id="UP001317629">
    <property type="component" value="Chromosome"/>
</dbReference>
<dbReference type="InterPro" id="IPR052932">
    <property type="entry name" value="OprB_Porin"/>
</dbReference>